<dbReference type="GO" id="GO:0004222">
    <property type="term" value="F:metalloendopeptidase activity"/>
    <property type="evidence" value="ECO:0007669"/>
    <property type="project" value="InterPro"/>
</dbReference>
<evidence type="ECO:0000256" key="7">
    <source>
        <dbReference type="PROSITE-ProRule" id="PRU00276"/>
    </source>
</evidence>
<feature type="binding site" evidence="7">
    <location>
        <position position="122"/>
    </location>
    <ligand>
        <name>Zn(2+)</name>
        <dbReference type="ChEBI" id="CHEBI:29105"/>
        <note>catalytic</note>
    </ligand>
</feature>
<dbReference type="InterPro" id="IPR001762">
    <property type="entry name" value="Disintegrin_dom"/>
</dbReference>
<proteinExistence type="predicted"/>
<keyword evidence="4 7" id="KW-0862">Zinc</keyword>
<dbReference type="FunFam" id="3.40.390.10:FF:000002">
    <property type="entry name" value="Disintegrin and metalloproteinase domain-containing protein 22"/>
    <property type="match status" value="1"/>
</dbReference>
<feature type="disulfide bond" evidence="7">
    <location>
        <begin position="137"/>
        <end position="161"/>
    </location>
</feature>
<comment type="caution">
    <text evidence="7">Lacks conserved residue(s) required for the propagation of feature annotation.</text>
</comment>
<dbReference type="OMA" id="ENDECCN"/>
<dbReference type="SMART" id="SM00608">
    <property type="entry name" value="ACR"/>
    <property type="match status" value="1"/>
</dbReference>
<dbReference type="OrthoDB" id="5951731at2759"/>
<dbReference type="PROSITE" id="PS00427">
    <property type="entry name" value="DISINTEGRIN_1"/>
    <property type="match status" value="1"/>
</dbReference>
<organism evidence="10 11">
    <name type="scientific">Scyliorhinus torazame</name>
    <name type="common">Cloudy catshark</name>
    <name type="synonym">Catulus torazame</name>
    <dbReference type="NCBI Taxonomy" id="75743"/>
    <lineage>
        <taxon>Eukaryota</taxon>
        <taxon>Metazoa</taxon>
        <taxon>Chordata</taxon>
        <taxon>Craniata</taxon>
        <taxon>Vertebrata</taxon>
        <taxon>Chondrichthyes</taxon>
        <taxon>Elasmobranchii</taxon>
        <taxon>Galeomorphii</taxon>
        <taxon>Galeoidea</taxon>
        <taxon>Carcharhiniformes</taxon>
        <taxon>Scyliorhinidae</taxon>
        <taxon>Scyliorhinus</taxon>
    </lineage>
</organism>
<dbReference type="AlphaFoldDB" id="A0A401Q7I8"/>
<feature type="active site" evidence="7">
    <location>
        <position position="123"/>
    </location>
</feature>
<comment type="cofactor">
    <cofactor evidence="1">
        <name>Zn(2+)</name>
        <dbReference type="ChEBI" id="CHEBI:29105"/>
    </cofactor>
</comment>
<dbReference type="PRINTS" id="PR00289">
    <property type="entry name" value="DISINTEGRIN"/>
</dbReference>
<evidence type="ECO:0008006" key="12">
    <source>
        <dbReference type="Google" id="ProtNLM"/>
    </source>
</evidence>
<dbReference type="CDD" id="cd04269">
    <property type="entry name" value="ZnMc_adamalysin_II_like"/>
    <property type="match status" value="1"/>
</dbReference>
<sequence>YRHFGSFDEVRKRVFEAVNHINLLYKPLRTHVALIGLEVWSNGDKISVDKESGRTLSNILQWRKTHLLPRKQHDNIQFITHVDFNGDTIGLAQVSAMCTGGSGAVNQDHQGNVHGVASTMAHEMGHNLGMNHDDNTCLCSSDSCIMSPVLSSTLPTEFSSCSHQHFQSFALTHTAACLRDVPNRDEIVSKPICGNQFLENGEECDCGKPAECRNPCCDAQTCRLHEGAQCADGACCQECKVKAAGLLCRRAKDDCDLEEACDGKSSDCPEDKFRFNGIPCQGNTSFCYNGKCPLHQDQCVLMWGTGAQSGPDFCYRRNTQGDQFSFCRKTASGYEPCTTQ</sequence>
<keyword evidence="3" id="KW-0378">Hydrolase</keyword>
<keyword evidence="11" id="KW-1185">Reference proteome</keyword>
<evidence type="ECO:0000256" key="5">
    <source>
        <dbReference type="ARBA" id="ARBA00023157"/>
    </source>
</evidence>
<evidence type="ECO:0000259" key="8">
    <source>
        <dbReference type="PROSITE" id="PS50214"/>
    </source>
</evidence>
<dbReference type="GO" id="GO:0046872">
    <property type="term" value="F:metal ion binding"/>
    <property type="evidence" value="ECO:0007669"/>
    <property type="project" value="UniProtKB-KW"/>
</dbReference>
<dbReference type="Gene3D" id="3.40.390.10">
    <property type="entry name" value="Collagenase (Catalytic Domain)"/>
    <property type="match status" value="1"/>
</dbReference>
<keyword evidence="5 7" id="KW-1015">Disulfide bond</keyword>
<dbReference type="PANTHER" id="PTHR11905:SF32">
    <property type="entry name" value="DISINTEGRIN AND METALLOPROTEINASE DOMAIN-CONTAINING PROTEIN 28"/>
    <property type="match status" value="1"/>
</dbReference>
<feature type="disulfide bond" evidence="7">
    <location>
        <begin position="139"/>
        <end position="144"/>
    </location>
</feature>
<evidence type="ECO:0000256" key="1">
    <source>
        <dbReference type="ARBA" id="ARBA00001947"/>
    </source>
</evidence>
<dbReference type="Gene3D" id="4.10.70.10">
    <property type="entry name" value="Disintegrin domain"/>
    <property type="match status" value="1"/>
</dbReference>
<dbReference type="SUPFAM" id="SSF57552">
    <property type="entry name" value="Blood coagulation inhibitor (disintegrin)"/>
    <property type="match status" value="1"/>
</dbReference>
<dbReference type="InterPro" id="IPR018358">
    <property type="entry name" value="Disintegrin_CS"/>
</dbReference>
<comment type="caution">
    <text evidence="10">The sequence shown here is derived from an EMBL/GenBank/DDBJ whole genome shotgun (WGS) entry which is preliminary data.</text>
</comment>
<evidence type="ECO:0000313" key="11">
    <source>
        <dbReference type="Proteomes" id="UP000288216"/>
    </source>
</evidence>
<dbReference type="STRING" id="75743.A0A401Q7I8"/>
<dbReference type="InterPro" id="IPR036436">
    <property type="entry name" value="Disintegrin_dom_sf"/>
</dbReference>
<dbReference type="Pfam" id="PF08516">
    <property type="entry name" value="ADAM_CR"/>
    <property type="match status" value="1"/>
</dbReference>
<feature type="binding site" evidence="7">
    <location>
        <position position="132"/>
    </location>
    <ligand>
        <name>Zn(2+)</name>
        <dbReference type="ChEBI" id="CHEBI:29105"/>
        <note>catalytic</note>
    </ligand>
</feature>
<evidence type="ECO:0000256" key="3">
    <source>
        <dbReference type="ARBA" id="ARBA00022801"/>
    </source>
</evidence>
<dbReference type="Proteomes" id="UP000288216">
    <property type="component" value="Unassembled WGS sequence"/>
</dbReference>
<evidence type="ECO:0000256" key="4">
    <source>
        <dbReference type="ARBA" id="ARBA00022833"/>
    </source>
</evidence>
<feature type="disulfide bond" evidence="6">
    <location>
        <begin position="248"/>
        <end position="268"/>
    </location>
</feature>
<dbReference type="GO" id="GO:0005886">
    <property type="term" value="C:plasma membrane"/>
    <property type="evidence" value="ECO:0007669"/>
    <property type="project" value="TreeGrafter"/>
</dbReference>
<dbReference type="SMART" id="SM00050">
    <property type="entry name" value="DISIN"/>
    <property type="match status" value="1"/>
</dbReference>
<accession>A0A401Q7I8</accession>
<feature type="domain" description="Disintegrin" evidence="8">
    <location>
        <begin position="190"/>
        <end position="276"/>
    </location>
</feature>
<dbReference type="Pfam" id="PF01421">
    <property type="entry name" value="Reprolysin"/>
    <property type="match status" value="1"/>
</dbReference>
<dbReference type="InterPro" id="IPR034027">
    <property type="entry name" value="Reprolysin_adamalysin"/>
</dbReference>
<gene>
    <name evidence="10" type="ORF">scyTo_0021369</name>
</gene>
<dbReference type="PROSITE" id="PS50215">
    <property type="entry name" value="ADAM_MEPRO"/>
    <property type="match status" value="1"/>
</dbReference>
<reference evidence="10 11" key="1">
    <citation type="journal article" date="2018" name="Nat. Ecol. Evol.">
        <title>Shark genomes provide insights into elasmobranch evolution and the origin of vertebrates.</title>
        <authorList>
            <person name="Hara Y"/>
            <person name="Yamaguchi K"/>
            <person name="Onimaru K"/>
            <person name="Kadota M"/>
            <person name="Koyanagi M"/>
            <person name="Keeley SD"/>
            <person name="Tatsumi K"/>
            <person name="Tanaka K"/>
            <person name="Motone F"/>
            <person name="Kageyama Y"/>
            <person name="Nozu R"/>
            <person name="Adachi N"/>
            <person name="Nishimura O"/>
            <person name="Nakagawa R"/>
            <person name="Tanegashima C"/>
            <person name="Kiyatake I"/>
            <person name="Matsumoto R"/>
            <person name="Murakumo K"/>
            <person name="Nishida K"/>
            <person name="Terakita A"/>
            <person name="Kuratani S"/>
            <person name="Sato K"/>
            <person name="Hyodo S Kuraku.S."/>
        </authorList>
    </citation>
    <scope>NUCLEOTIDE SEQUENCE [LARGE SCALE GENOMIC DNA]</scope>
</reference>
<dbReference type="PROSITE" id="PS50214">
    <property type="entry name" value="DISINTEGRIN_2"/>
    <property type="match status" value="1"/>
</dbReference>
<evidence type="ECO:0000256" key="2">
    <source>
        <dbReference type="ARBA" id="ARBA00022723"/>
    </source>
</evidence>
<dbReference type="GO" id="GO:0006508">
    <property type="term" value="P:proteolysis"/>
    <property type="evidence" value="ECO:0007669"/>
    <property type="project" value="InterPro"/>
</dbReference>
<evidence type="ECO:0000256" key="6">
    <source>
        <dbReference type="PROSITE-ProRule" id="PRU00068"/>
    </source>
</evidence>
<dbReference type="Pfam" id="PF00200">
    <property type="entry name" value="Disintegrin"/>
    <property type="match status" value="1"/>
</dbReference>
<evidence type="ECO:0000259" key="9">
    <source>
        <dbReference type="PROSITE" id="PS50215"/>
    </source>
</evidence>
<dbReference type="EMBL" id="BFAA01018816">
    <property type="protein sequence ID" value="GCB81297.1"/>
    <property type="molecule type" value="Genomic_DNA"/>
</dbReference>
<dbReference type="InterPro" id="IPR001590">
    <property type="entry name" value="Peptidase_M12B"/>
</dbReference>
<dbReference type="FunFam" id="4.10.70.10:FF:000001">
    <property type="entry name" value="Disintegrin and metalloproteinase domain-containing protein 22"/>
    <property type="match status" value="1"/>
</dbReference>
<feature type="domain" description="Peptidase M12B" evidence="9">
    <location>
        <begin position="1"/>
        <end position="182"/>
    </location>
</feature>
<feature type="non-terminal residue" evidence="10">
    <location>
        <position position="1"/>
    </location>
</feature>
<dbReference type="InterPro" id="IPR006586">
    <property type="entry name" value="ADAM_Cys-rich"/>
</dbReference>
<name>A0A401Q7I8_SCYTO</name>
<protein>
    <recommendedName>
        <fullName evidence="12">Disintegrin domain-containing protein</fullName>
    </recommendedName>
</protein>
<dbReference type="SUPFAM" id="SSF55486">
    <property type="entry name" value="Metalloproteases ('zincins'), catalytic domain"/>
    <property type="match status" value="1"/>
</dbReference>
<evidence type="ECO:0000313" key="10">
    <source>
        <dbReference type="EMBL" id="GCB81297.1"/>
    </source>
</evidence>
<dbReference type="InterPro" id="IPR024079">
    <property type="entry name" value="MetalloPept_cat_dom_sf"/>
</dbReference>
<dbReference type="PANTHER" id="PTHR11905">
    <property type="entry name" value="ADAM A DISINTEGRIN AND METALLOPROTEASE DOMAIN"/>
    <property type="match status" value="1"/>
</dbReference>
<feature type="binding site" evidence="7">
    <location>
        <position position="126"/>
    </location>
    <ligand>
        <name>Zn(2+)</name>
        <dbReference type="ChEBI" id="CHEBI:29105"/>
        <note>catalytic</note>
    </ligand>
</feature>
<keyword evidence="2 7" id="KW-0479">Metal-binding</keyword>